<evidence type="ECO:0000256" key="2">
    <source>
        <dbReference type="ARBA" id="ARBA00022475"/>
    </source>
</evidence>
<feature type="transmembrane region" description="Helical" evidence="6">
    <location>
        <begin position="81"/>
        <end position="103"/>
    </location>
</feature>
<keyword evidence="5 6" id="KW-0472">Membrane</keyword>
<feature type="transmembrane region" description="Helical" evidence="6">
    <location>
        <begin position="181"/>
        <end position="201"/>
    </location>
</feature>
<evidence type="ECO:0000256" key="6">
    <source>
        <dbReference type="SAM" id="Phobius"/>
    </source>
</evidence>
<comment type="subcellular location">
    <subcellularLocation>
        <location evidence="1">Cell membrane</location>
        <topology evidence="1">Multi-pass membrane protein</topology>
    </subcellularLocation>
</comment>
<feature type="transmembrane region" description="Helical" evidence="6">
    <location>
        <begin position="222"/>
        <end position="239"/>
    </location>
</feature>
<evidence type="ECO:0000313" key="7">
    <source>
        <dbReference type="EMBL" id="NID09827.1"/>
    </source>
</evidence>
<feature type="transmembrane region" description="Helical" evidence="6">
    <location>
        <begin position="371"/>
        <end position="391"/>
    </location>
</feature>
<proteinExistence type="predicted"/>
<dbReference type="RefSeq" id="WP_166691348.1">
    <property type="nucleotide sequence ID" value="NZ_WAEL01000002.1"/>
</dbReference>
<feature type="transmembrane region" description="Helical" evidence="6">
    <location>
        <begin position="308"/>
        <end position="329"/>
    </location>
</feature>
<feature type="transmembrane region" description="Helical" evidence="6">
    <location>
        <begin position="397"/>
        <end position="417"/>
    </location>
</feature>
<dbReference type="PANTHER" id="PTHR30250:SF11">
    <property type="entry name" value="O-ANTIGEN TRANSPORTER-RELATED"/>
    <property type="match status" value="1"/>
</dbReference>
<feature type="transmembrane region" description="Helical" evidence="6">
    <location>
        <begin position="459"/>
        <end position="480"/>
    </location>
</feature>
<feature type="transmembrane region" description="Helical" evidence="6">
    <location>
        <begin position="259"/>
        <end position="288"/>
    </location>
</feature>
<feature type="transmembrane region" description="Helical" evidence="6">
    <location>
        <begin position="157"/>
        <end position="175"/>
    </location>
</feature>
<evidence type="ECO:0000313" key="8">
    <source>
        <dbReference type="Proteomes" id="UP000606008"/>
    </source>
</evidence>
<comment type="caution">
    <text evidence="7">The sequence shown here is derived from an EMBL/GenBank/DDBJ whole genome shotgun (WGS) entry which is preliminary data.</text>
</comment>
<feature type="transmembrane region" description="Helical" evidence="6">
    <location>
        <begin position="335"/>
        <end position="359"/>
    </location>
</feature>
<evidence type="ECO:0000256" key="1">
    <source>
        <dbReference type="ARBA" id="ARBA00004651"/>
    </source>
</evidence>
<feature type="transmembrane region" description="Helical" evidence="6">
    <location>
        <begin position="115"/>
        <end position="137"/>
    </location>
</feature>
<dbReference type="EMBL" id="WAEL01000002">
    <property type="protein sequence ID" value="NID09827.1"/>
    <property type="molecule type" value="Genomic_DNA"/>
</dbReference>
<reference evidence="8" key="2">
    <citation type="submission" date="2023-07" db="EMBL/GenBank/DDBJ databases">
        <authorList>
            <person name="Jung D.-H."/>
        </authorList>
    </citation>
    <scope>NUCLEOTIDE SEQUENCE [LARGE SCALE GENOMIC DNA]</scope>
    <source>
        <strain evidence="8">JA-25</strain>
    </source>
</reference>
<keyword evidence="8" id="KW-1185">Reference proteome</keyword>
<dbReference type="PANTHER" id="PTHR30250">
    <property type="entry name" value="PST FAMILY PREDICTED COLANIC ACID TRANSPORTER"/>
    <property type="match status" value="1"/>
</dbReference>
<organism evidence="7 8">
    <name type="scientific">Fibrivirga algicola</name>
    <dbReference type="NCBI Taxonomy" id="2950420"/>
    <lineage>
        <taxon>Bacteria</taxon>
        <taxon>Pseudomonadati</taxon>
        <taxon>Bacteroidota</taxon>
        <taxon>Cytophagia</taxon>
        <taxon>Cytophagales</taxon>
        <taxon>Spirosomataceae</taxon>
        <taxon>Fibrivirga</taxon>
    </lineage>
</organism>
<evidence type="ECO:0000256" key="5">
    <source>
        <dbReference type="ARBA" id="ARBA00023136"/>
    </source>
</evidence>
<reference evidence="8" key="1">
    <citation type="submission" date="2019-09" db="EMBL/GenBank/DDBJ databases">
        <authorList>
            <person name="Jung D.-H."/>
        </authorList>
    </citation>
    <scope>NUCLEOTIDE SEQUENCE [LARGE SCALE GENOMIC DNA]</scope>
    <source>
        <strain evidence="8">JA-25</strain>
    </source>
</reference>
<dbReference type="InterPro" id="IPR050833">
    <property type="entry name" value="Poly_Biosynth_Transport"/>
</dbReference>
<accession>A0ABX0QFQ8</accession>
<gene>
    <name evidence="7" type="ORF">F7231_06565</name>
</gene>
<feature type="transmembrane region" description="Helical" evidence="6">
    <location>
        <begin position="40"/>
        <end position="60"/>
    </location>
</feature>
<sequence length="496" mass="54213">MSSIQRQTILGTGFSYAGIIVGFLITGLLLPNILETDQNGLIQLLMSVSIILTQFSNLGINGAGGRYFPYFRNYERGHGGFLLLALSLSILGFSVCTIGVFLFKDQIQAANQAKSALFSQYYLLLIPLTFSTLFFNLFDNYSRLLYDSVTGTFLKDFLQRFIFLGVVLAYWQGLISFPTMLVGWLSSYLVALVLMMVSLIRGGHFTLSPQHLSLPPDLRRSLLRYAGLTLMTGLSTQLIQHVDKWLINEAKGLASTGVYGISAAFGSVIAAPANMLYKVSGVVIADAWKENRPDTIRSVYEKSCLSQLVIGCLAFVGIAANLPTIFQFLKPEYEAGYFVVLWLGFGKLVDMSAGVNGQILGTSRRYAWDSVFNVAMMVITVAITPSLIRAYGIEGAAIGAVIATVLFNAARTGFVWYSFGMQPFSWRNIAVLALGAAVWLLASLPPYLAGSKLLLLVDIALRSAGIVLLYAGTLLGLRLYPDLNGLVARYWARVSS</sequence>
<evidence type="ECO:0000256" key="3">
    <source>
        <dbReference type="ARBA" id="ARBA00022692"/>
    </source>
</evidence>
<feature type="transmembrane region" description="Helical" evidence="6">
    <location>
        <begin position="12"/>
        <end position="34"/>
    </location>
</feature>
<keyword evidence="4 6" id="KW-1133">Transmembrane helix</keyword>
<keyword evidence="2" id="KW-1003">Cell membrane</keyword>
<dbReference type="Proteomes" id="UP000606008">
    <property type="component" value="Unassembled WGS sequence"/>
</dbReference>
<protein>
    <submittedName>
        <fullName evidence="7">Lipopolysaccharide biosynthesis protein</fullName>
    </submittedName>
</protein>
<feature type="transmembrane region" description="Helical" evidence="6">
    <location>
        <begin position="429"/>
        <end position="447"/>
    </location>
</feature>
<evidence type="ECO:0000256" key="4">
    <source>
        <dbReference type="ARBA" id="ARBA00022989"/>
    </source>
</evidence>
<name>A0ABX0QFQ8_9BACT</name>
<keyword evidence="3 6" id="KW-0812">Transmembrane</keyword>